<feature type="transmembrane region" description="Helical" evidence="6">
    <location>
        <begin position="77"/>
        <end position="97"/>
    </location>
</feature>
<dbReference type="EMBL" id="JAUFPX010000005">
    <property type="protein sequence ID" value="MDN3590468.1"/>
    <property type="molecule type" value="Genomic_DNA"/>
</dbReference>
<feature type="transmembrane region" description="Helical" evidence="6">
    <location>
        <begin position="314"/>
        <end position="336"/>
    </location>
</feature>
<feature type="transmembrane region" description="Helical" evidence="6">
    <location>
        <begin position="282"/>
        <end position="308"/>
    </location>
</feature>
<proteinExistence type="predicted"/>
<dbReference type="RefSeq" id="WP_238225809.1">
    <property type="nucleotide sequence ID" value="NZ_BPQD01000015.1"/>
</dbReference>
<evidence type="ECO:0000256" key="2">
    <source>
        <dbReference type="ARBA" id="ARBA00022475"/>
    </source>
</evidence>
<feature type="transmembrane region" description="Helical" evidence="6">
    <location>
        <begin position="348"/>
        <end position="367"/>
    </location>
</feature>
<accession>A0ABT8BGY9</accession>
<comment type="subcellular location">
    <subcellularLocation>
        <location evidence="1">Cell membrane</location>
        <topology evidence="1">Multi-pass membrane protein</topology>
    </subcellularLocation>
</comment>
<organism evidence="7 8">
    <name type="scientific">Methylobacterium adhaesivum</name>
    <dbReference type="NCBI Taxonomy" id="333297"/>
    <lineage>
        <taxon>Bacteria</taxon>
        <taxon>Pseudomonadati</taxon>
        <taxon>Pseudomonadota</taxon>
        <taxon>Alphaproteobacteria</taxon>
        <taxon>Hyphomicrobiales</taxon>
        <taxon>Methylobacteriaceae</taxon>
        <taxon>Methylobacterium</taxon>
    </lineage>
</organism>
<dbReference type="Pfam" id="PF13440">
    <property type="entry name" value="Polysacc_synt_3"/>
    <property type="match status" value="1"/>
</dbReference>
<dbReference type="PANTHER" id="PTHR30250">
    <property type="entry name" value="PST FAMILY PREDICTED COLANIC ACID TRANSPORTER"/>
    <property type="match status" value="1"/>
</dbReference>
<keyword evidence="4 6" id="KW-1133">Transmembrane helix</keyword>
<gene>
    <name evidence="7" type="ORF">QWZ12_07560</name>
</gene>
<feature type="transmembrane region" description="Helical" evidence="6">
    <location>
        <begin position="373"/>
        <end position="393"/>
    </location>
</feature>
<dbReference type="Proteomes" id="UP001224644">
    <property type="component" value="Unassembled WGS sequence"/>
</dbReference>
<feature type="transmembrane region" description="Helical" evidence="6">
    <location>
        <begin position="7"/>
        <end position="30"/>
    </location>
</feature>
<feature type="transmembrane region" description="Helical" evidence="6">
    <location>
        <begin position="36"/>
        <end position="56"/>
    </location>
</feature>
<feature type="transmembrane region" description="Helical" evidence="6">
    <location>
        <begin position="163"/>
        <end position="186"/>
    </location>
</feature>
<evidence type="ECO:0000313" key="8">
    <source>
        <dbReference type="Proteomes" id="UP001224644"/>
    </source>
</evidence>
<keyword evidence="3 6" id="KW-0812">Transmembrane</keyword>
<protein>
    <submittedName>
        <fullName evidence="7">Oligosaccharide flippase family protein</fullName>
    </submittedName>
</protein>
<evidence type="ECO:0000256" key="1">
    <source>
        <dbReference type="ARBA" id="ARBA00004651"/>
    </source>
</evidence>
<feature type="transmembrane region" description="Helical" evidence="6">
    <location>
        <begin position="198"/>
        <end position="218"/>
    </location>
</feature>
<feature type="transmembrane region" description="Helical" evidence="6">
    <location>
        <begin position="103"/>
        <end position="122"/>
    </location>
</feature>
<dbReference type="InterPro" id="IPR050833">
    <property type="entry name" value="Poly_Biosynth_Transport"/>
</dbReference>
<evidence type="ECO:0000313" key="7">
    <source>
        <dbReference type="EMBL" id="MDN3590468.1"/>
    </source>
</evidence>
<keyword evidence="5 6" id="KW-0472">Membrane</keyword>
<sequence>MIARHTLTYVGSRGVGAALNMASLAVFTRLAPAEAYGGYLLILSWALVLYGATCQWPKFSFFALYDEARAASQVGTVMRLLGAMIGLAGLLAAFGAWLGIVEAGAAAAIVVAVLGMMVFEGACEIARTRLEVGAVAAAIVLRAVLVLGLGSGVLLWTGHAVDLLMATAIANLLAALPPLRAIGPLLRGRGSWSEARRLLDYGWPLVLSFAAAALAQTIDRLIIGQSVGVSELGAYGAFSDFLRQSFVVFGDSIALALVSIAKREAREGGMDAARPVLEDAARLMAVIAAFGGVFFLAFDDLVVVVLLGPDYRTAALGVAPLLIAASVFLMLRSYYFGQVIYFSASSRLDAIASVTLLVTITGLSAVLIPPYGIAGAATAVVLGQALACLVFIAGDRTGIRMPVPWRDVAVIGATALACRLAIASIEAASAGRTTATVILELVILLTGVAAMAWRYDILGVAGLVRRWRAA</sequence>
<evidence type="ECO:0000256" key="4">
    <source>
        <dbReference type="ARBA" id="ARBA00022989"/>
    </source>
</evidence>
<keyword evidence="8" id="KW-1185">Reference proteome</keyword>
<feature type="transmembrane region" description="Helical" evidence="6">
    <location>
        <begin position="405"/>
        <end position="425"/>
    </location>
</feature>
<name>A0ABT8BGY9_9HYPH</name>
<evidence type="ECO:0000256" key="3">
    <source>
        <dbReference type="ARBA" id="ARBA00022692"/>
    </source>
</evidence>
<feature type="transmembrane region" description="Helical" evidence="6">
    <location>
        <begin position="134"/>
        <end position="157"/>
    </location>
</feature>
<dbReference type="PANTHER" id="PTHR30250:SF31">
    <property type="entry name" value="INNER MEMBRANE PROTEIN YGHQ"/>
    <property type="match status" value="1"/>
</dbReference>
<evidence type="ECO:0000256" key="5">
    <source>
        <dbReference type="ARBA" id="ARBA00023136"/>
    </source>
</evidence>
<keyword evidence="2" id="KW-1003">Cell membrane</keyword>
<reference evidence="8" key="1">
    <citation type="journal article" date="2019" name="Int. J. Syst. Evol. Microbiol.">
        <title>The Global Catalogue of Microorganisms (GCM) 10K type strain sequencing project: providing services to taxonomists for standard genome sequencing and annotation.</title>
        <authorList>
            <consortium name="The Broad Institute Genomics Platform"/>
            <consortium name="The Broad Institute Genome Sequencing Center for Infectious Disease"/>
            <person name="Wu L."/>
            <person name="Ma J."/>
        </authorList>
    </citation>
    <scope>NUCLEOTIDE SEQUENCE [LARGE SCALE GENOMIC DNA]</scope>
    <source>
        <strain evidence="8">CECT 7069</strain>
    </source>
</reference>
<evidence type="ECO:0000256" key="6">
    <source>
        <dbReference type="SAM" id="Phobius"/>
    </source>
</evidence>
<comment type="caution">
    <text evidence="7">The sequence shown here is derived from an EMBL/GenBank/DDBJ whole genome shotgun (WGS) entry which is preliminary data.</text>
</comment>
<feature type="transmembrane region" description="Helical" evidence="6">
    <location>
        <begin position="437"/>
        <end position="464"/>
    </location>
</feature>